<feature type="region of interest" description="Disordered" evidence="1">
    <location>
        <begin position="145"/>
        <end position="164"/>
    </location>
</feature>
<organism evidence="2">
    <name type="scientific">Candidatus Kentrum sp. LPFa</name>
    <dbReference type="NCBI Taxonomy" id="2126335"/>
    <lineage>
        <taxon>Bacteria</taxon>
        <taxon>Pseudomonadati</taxon>
        <taxon>Pseudomonadota</taxon>
        <taxon>Gammaproteobacteria</taxon>
        <taxon>Candidatus Kentrum</taxon>
    </lineage>
</organism>
<dbReference type="Pfam" id="PF11985">
    <property type="entry name" value="Phage_Mu_Gp27"/>
    <property type="match status" value="1"/>
</dbReference>
<protein>
    <submittedName>
        <fullName evidence="2">Uncharacterized protein</fullName>
    </submittedName>
</protein>
<evidence type="ECO:0000313" key="2">
    <source>
        <dbReference type="EMBL" id="VFK12062.1"/>
    </source>
</evidence>
<name>A0A450W4T9_9GAMM</name>
<dbReference type="InterPro" id="IPR021874">
    <property type="entry name" value="Phage_Mu_Gp27"/>
</dbReference>
<gene>
    <name evidence="2" type="ORF">BECKLPF1236B_GA0070989_102920</name>
</gene>
<sequence>MARVSKVFGLPQALQDELDERLVESGFGDYAGLSGWLLECGYKISRSGLHRHGKKLKDGYQKSMARARENQAMARAFAQEDDGSVLNVTSAALRDAVMEFTSIIQEEEDDVDAAMARIKELANTMHKITRTQLAEEQRLALKKRRAEEKDQGGATFVVEGMTGG</sequence>
<accession>A0A450W4T9</accession>
<evidence type="ECO:0000256" key="1">
    <source>
        <dbReference type="SAM" id="MobiDB-lite"/>
    </source>
</evidence>
<proteinExistence type="predicted"/>
<reference evidence="2" key="1">
    <citation type="submission" date="2019-02" db="EMBL/GenBank/DDBJ databases">
        <authorList>
            <person name="Gruber-Vodicka R. H."/>
            <person name="Seah K. B. B."/>
        </authorList>
    </citation>
    <scope>NUCLEOTIDE SEQUENCE</scope>
    <source>
        <strain evidence="2">BECK_S313</strain>
    </source>
</reference>
<dbReference type="EMBL" id="CAADFK010000029">
    <property type="protein sequence ID" value="VFK12062.1"/>
    <property type="molecule type" value="Genomic_DNA"/>
</dbReference>
<dbReference type="AlphaFoldDB" id="A0A450W4T9"/>